<feature type="transmembrane region" description="Helical" evidence="1">
    <location>
        <begin position="99"/>
        <end position="118"/>
    </location>
</feature>
<accession>A0A6P5X9M1</accession>
<dbReference type="AlphaFoldDB" id="A0A6P5X9M1"/>
<reference evidence="4" key="1">
    <citation type="submission" date="2025-08" db="UniProtKB">
        <authorList>
            <consortium name="RefSeq"/>
        </authorList>
    </citation>
    <scope>IDENTIFICATION</scope>
    <source>
        <tissue evidence="4">Fruit stalk</tissue>
    </source>
</reference>
<proteinExistence type="predicted"/>
<name>A0A6P5X9M1_DURZI</name>
<evidence type="ECO:0000313" key="3">
    <source>
        <dbReference type="Proteomes" id="UP000515121"/>
    </source>
</evidence>
<feature type="transmembrane region" description="Helical" evidence="1">
    <location>
        <begin position="169"/>
        <end position="195"/>
    </location>
</feature>
<sequence length="791" mass="91623">MQVEWRRRNDCSAPSLFCVFTFTPCDYKRQSQSIHLRWNSAFGKSRIHVKMQWLDGPFSFSFSFLENSEISASLKVLIIIYFIACNLEDSGESWKRFVAKLAVVMLLTIALSLIYVELKNLVLKKIFTEITKKFWSEWELRLMVIISLILQLVLVISGNLRRGYIGKKLPYVTIAAWLVYLSADWMATLVLSTLLSGDVSLKNGLIVFWTPFILWHLGSPHNITAYSLEDNELWLRHFLGMVFQVSEAIYIYIRFRSDTDLNFMAALIFIAGVFKYVERIWALRSTNEKQLINSLYPSKRKATRKGKMIRIGLSESTINRCFEGKANFSELKLLREAYSSFIVFKPLFLGLPFGLSAKFYDDMVYIKSKSAEQAFKLVGTELGYLYDLLFTKMPIHHLQPKVSLYLRAFCFLSAVSSLIAFSAIVDKSVHAKVDIVVTYLLLLGAICLDIYSFIMHAFSTWAMVRLPIPENKVHKLYSKVVAWRLNSVESKMAIKSMAQHDLINYYVKANTNKFNDAVKIIDTGNLLQKYWHTNWRAVDCELKQFIYSHLKEKRQKWVEMGCRLEDLEKLLNEKDENLLDELGIVSEDLKLDITDFTQRIFIWHFATELVYYDDVGSFRRGTVGSFCQIAKSLSDYMMYLVVVCPLMLPKGFSELINKVSYIQATKFSQERTSPKRFASVVLGLNRDFRVESYSIEVISGGIAFAQALQSVVTEHRWDHEKKWEMISKMWMEMMTHTASHCSWKEHAERLRQGGELLTHVALLMAHLGLSTQIRRYEVPDEDELDTPPFTL</sequence>
<feature type="transmembrane region" description="Helical" evidence="1">
    <location>
        <begin position="260"/>
        <end position="277"/>
    </location>
</feature>
<protein>
    <submittedName>
        <fullName evidence="4">Uncharacterized protein LOC111281700</fullName>
    </submittedName>
</protein>
<dbReference type="RefSeq" id="XP_022725089.1">
    <property type="nucleotide sequence ID" value="XM_022869354.1"/>
</dbReference>
<feature type="transmembrane region" description="Helical" evidence="1">
    <location>
        <begin position="436"/>
        <end position="458"/>
    </location>
</feature>
<keyword evidence="1" id="KW-0812">Transmembrane</keyword>
<dbReference type="GeneID" id="111281700"/>
<dbReference type="Proteomes" id="UP000515121">
    <property type="component" value="Unplaced"/>
</dbReference>
<feature type="domain" description="DUF4220" evidence="2">
    <location>
        <begin position="177"/>
        <end position="505"/>
    </location>
</feature>
<evidence type="ECO:0000256" key="1">
    <source>
        <dbReference type="SAM" id="Phobius"/>
    </source>
</evidence>
<dbReference type="KEGG" id="dzi:111281700"/>
<dbReference type="Pfam" id="PF13968">
    <property type="entry name" value="DUF4220"/>
    <property type="match status" value="1"/>
</dbReference>
<dbReference type="InterPro" id="IPR007658">
    <property type="entry name" value="DUF594"/>
</dbReference>
<dbReference type="Pfam" id="PF04578">
    <property type="entry name" value="DUF594"/>
    <property type="match status" value="1"/>
</dbReference>
<keyword evidence="1" id="KW-0472">Membrane</keyword>
<dbReference type="InterPro" id="IPR025315">
    <property type="entry name" value="DUF4220"/>
</dbReference>
<evidence type="ECO:0000313" key="4">
    <source>
        <dbReference type="RefSeq" id="XP_022725089.1"/>
    </source>
</evidence>
<feature type="transmembrane region" description="Helical" evidence="1">
    <location>
        <begin position="138"/>
        <end position="157"/>
    </location>
</feature>
<feature type="transmembrane region" description="Helical" evidence="1">
    <location>
        <begin position="337"/>
        <end position="360"/>
    </location>
</feature>
<dbReference type="OrthoDB" id="1689146at2759"/>
<feature type="transmembrane region" description="Helical" evidence="1">
    <location>
        <begin position="404"/>
        <end position="424"/>
    </location>
</feature>
<keyword evidence="3" id="KW-1185">Reference proteome</keyword>
<feature type="transmembrane region" description="Helical" evidence="1">
    <location>
        <begin position="234"/>
        <end position="253"/>
    </location>
</feature>
<gene>
    <name evidence="4" type="primary">LOC111281700</name>
</gene>
<organism evidence="3 4">
    <name type="scientific">Durio zibethinus</name>
    <name type="common">Durian</name>
    <dbReference type="NCBI Taxonomy" id="66656"/>
    <lineage>
        <taxon>Eukaryota</taxon>
        <taxon>Viridiplantae</taxon>
        <taxon>Streptophyta</taxon>
        <taxon>Embryophyta</taxon>
        <taxon>Tracheophyta</taxon>
        <taxon>Spermatophyta</taxon>
        <taxon>Magnoliopsida</taxon>
        <taxon>eudicotyledons</taxon>
        <taxon>Gunneridae</taxon>
        <taxon>Pentapetalae</taxon>
        <taxon>rosids</taxon>
        <taxon>malvids</taxon>
        <taxon>Malvales</taxon>
        <taxon>Malvaceae</taxon>
        <taxon>Helicteroideae</taxon>
        <taxon>Durio</taxon>
    </lineage>
</organism>
<evidence type="ECO:0000259" key="2">
    <source>
        <dbReference type="Pfam" id="PF13968"/>
    </source>
</evidence>
<dbReference type="PANTHER" id="PTHR31325">
    <property type="entry name" value="OS01G0798800 PROTEIN-RELATED"/>
    <property type="match status" value="1"/>
</dbReference>
<keyword evidence="1" id="KW-1133">Transmembrane helix</keyword>